<dbReference type="AlphaFoldDB" id="A0A7S1AJZ0"/>
<sequence>MGFFLFAVTWVYATSLRMSSRVKYSLETKESYCMGSGQTCSGNECCPGYEKTWGKTFPCPEMDPAVHDMCESPSRLDLYEASVLNFGDVEFKNLEATTGNVGILMKEASTYLGVPRDLHVYAVDDAGEQIPITDETTDSFGPAYGGSLLKFNFLGGTRTNLRFSWGTMEGGVWTPNPLPWVLVTFLDLDAGSTYRAAEVITTSDASRYTNGADITVDESNGTVKFACYVPGNVPNPNSGILSDAQERVAASLEFEEKEYFTMTIENNAGHKRAILFTGITTLNWPEQAPAPTPSPTAGAIGDPHVQNIIGGTFDLWKTGWSTFVQIPQNEEESVKLLVRGDVRRYGRDPCAPSFLQQVRINGTWLGDHEIIVRAGSLESSDPFSVTLDGSEPLHLNGNSEIVFIDESDLRLRGDIAVASEEWGPDARIRMNVGSTVLSIVQHTEGRGETSNAMLDLSVAGLGNIVESVGGWLGVEGAHLAGEAPIECRKDMTEVYDKR</sequence>
<evidence type="ECO:0000313" key="2">
    <source>
        <dbReference type="EMBL" id="CAD8856372.1"/>
    </source>
</evidence>
<name>A0A7S1AJZ0_NOCSC</name>
<dbReference type="EMBL" id="HBFQ01043383">
    <property type="protein sequence ID" value="CAD8856372.1"/>
    <property type="molecule type" value="Transcribed_RNA"/>
</dbReference>
<evidence type="ECO:0000256" key="1">
    <source>
        <dbReference type="SAM" id="SignalP"/>
    </source>
</evidence>
<organism evidence="2">
    <name type="scientific">Noctiluca scintillans</name>
    <name type="common">Sea sparkle</name>
    <name type="synonym">Red tide dinoflagellate</name>
    <dbReference type="NCBI Taxonomy" id="2966"/>
    <lineage>
        <taxon>Eukaryota</taxon>
        <taxon>Sar</taxon>
        <taxon>Alveolata</taxon>
        <taxon>Dinophyceae</taxon>
        <taxon>Noctilucales</taxon>
        <taxon>Noctilucaceae</taxon>
        <taxon>Noctiluca</taxon>
    </lineage>
</organism>
<accession>A0A7S1AJZ0</accession>
<keyword evidence="1" id="KW-0732">Signal</keyword>
<reference evidence="2" key="1">
    <citation type="submission" date="2021-01" db="EMBL/GenBank/DDBJ databases">
        <authorList>
            <person name="Corre E."/>
            <person name="Pelletier E."/>
            <person name="Niang G."/>
            <person name="Scheremetjew M."/>
            <person name="Finn R."/>
            <person name="Kale V."/>
            <person name="Holt S."/>
            <person name="Cochrane G."/>
            <person name="Meng A."/>
            <person name="Brown T."/>
            <person name="Cohen L."/>
        </authorList>
    </citation>
    <scope>NUCLEOTIDE SEQUENCE</scope>
</reference>
<feature type="signal peptide" evidence="1">
    <location>
        <begin position="1"/>
        <end position="15"/>
    </location>
</feature>
<gene>
    <name evidence="2" type="ORF">NSCI0253_LOCUS30724</name>
</gene>
<feature type="chain" id="PRO_5031336598" evidence="1">
    <location>
        <begin position="16"/>
        <end position="498"/>
    </location>
</feature>
<protein>
    <submittedName>
        <fullName evidence="2">Uncharacterized protein</fullName>
    </submittedName>
</protein>
<proteinExistence type="predicted"/>